<reference evidence="4" key="1">
    <citation type="submission" date="2021-09" db="EMBL/GenBank/DDBJ databases">
        <authorList>
            <consortium name="AG Swart"/>
            <person name="Singh M."/>
            <person name="Singh A."/>
            <person name="Seah K."/>
            <person name="Emmerich C."/>
        </authorList>
    </citation>
    <scope>NUCLEOTIDE SEQUENCE</scope>
    <source>
        <strain evidence="4">ATCC30299</strain>
    </source>
</reference>
<evidence type="ECO:0000256" key="2">
    <source>
        <dbReference type="ARBA" id="ARBA00022801"/>
    </source>
</evidence>
<dbReference type="InterPro" id="IPR050565">
    <property type="entry name" value="LYPA1-2/EST-like"/>
</dbReference>
<evidence type="ECO:0000259" key="3">
    <source>
        <dbReference type="Pfam" id="PF02230"/>
    </source>
</evidence>
<evidence type="ECO:0000256" key="1">
    <source>
        <dbReference type="ARBA" id="ARBA00006499"/>
    </source>
</evidence>
<accession>A0AAU9IXL3</accession>
<dbReference type="AlphaFoldDB" id="A0AAU9IXL3"/>
<dbReference type="Gene3D" id="3.40.50.1820">
    <property type="entry name" value="alpha/beta hydrolase"/>
    <property type="match status" value="1"/>
</dbReference>
<dbReference type="GO" id="GO:0005737">
    <property type="term" value="C:cytoplasm"/>
    <property type="evidence" value="ECO:0007669"/>
    <property type="project" value="TreeGrafter"/>
</dbReference>
<dbReference type="GO" id="GO:0052689">
    <property type="term" value="F:carboxylic ester hydrolase activity"/>
    <property type="evidence" value="ECO:0007669"/>
    <property type="project" value="TreeGrafter"/>
</dbReference>
<organism evidence="4 5">
    <name type="scientific">Blepharisma stoltei</name>
    <dbReference type="NCBI Taxonomy" id="1481888"/>
    <lineage>
        <taxon>Eukaryota</taxon>
        <taxon>Sar</taxon>
        <taxon>Alveolata</taxon>
        <taxon>Ciliophora</taxon>
        <taxon>Postciliodesmatophora</taxon>
        <taxon>Heterotrichea</taxon>
        <taxon>Heterotrichida</taxon>
        <taxon>Blepharismidae</taxon>
        <taxon>Blepharisma</taxon>
    </lineage>
</organism>
<sequence length="216" mass="23812">MSILRVGQNIIIKPLIHAHTLVWLHGLGDSADGFLDLFQGFELLPNAKIVLLTAPVRPVTLNFGMQMTSWFDIVDISSRALNNEAIESAKLITSTIEEESKTCSSIILGGFSQGAAMSLYTGLVHYPGKIDAIIALSGYVFDFQVPENKKKVPIFMYHGKNDSMVSEEYAAQTAKKSLAGCNLTYTTEDYLTHGISDKELELAKSWLQNVLNKKLV</sequence>
<dbReference type="GO" id="GO:0008474">
    <property type="term" value="F:palmitoyl-(protein) hydrolase activity"/>
    <property type="evidence" value="ECO:0007669"/>
    <property type="project" value="TreeGrafter"/>
</dbReference>
<dbReference type="SUPFAM" id="SSF53474">
    <property type="entry name" value="alpha/beta-Hydrolases"/>
    <property type="match status" value="1"/>
</dbReference>
<proteinExistence type="inferred from homology"/>
<dbReference type="InterPro" id="IPR029058">
    <property type="entry name" value="AB_hydrolase_fold"/>
</dbReference>
<keyword evidence="2" id="KW-0378">Hydrolase</keyword>
<comment type="similarity">
    <text evidence="1">Belongs to the AB hydrolase superfamily. AB hydrolase 2 family.</text>
</comment>
<feature type="domain" description="Phospholipase/carboxylesterase/thioesterase" evidence="3">
    <location>
        <begin position="12"/>
        <end position="209"/>
    </location>
</feature>
<dbReference type="EMBL" id="CAJZBQ010000018">
    <property type="protein sequence ID" value="CAG9317804.1"/>
    <property type="molecule type" value="Genomic_DNA"/>
</dbReference>
<dbReference type="InterPro" id="IPR003140">
    <property type="entry name" value="PLipase/COase/thioEstase"/>
</dbReference>
<name>A0AAU9IXL3_9CILI</name>
<gene>
    <name evidence="4" type="ORF">BSTOLATCC_MIC19046</name>
</gene>
<evidence type="ECO:0000313" key="4">
    <source>
        <dbReference type="EMBL" id="CAG9317804.1"/>
    </source>
</evidence>
<protein>
    <recommendedName>
        <fullName evidence="3">Phospholipase/carboxylesterase/thioesterase domain-containing protein</fullName>
    </recommendedName>
</protein>
<comment type="caution">
    <text evidence="4">The sequence shown here is derived from an EMBL/GenBank/DDBJ whole genome shotgun (WGS) entry which is preliminary data.</text>
</comment>
<dbReference type="PANTHER" id="PTHR10655">
    <property type="entry name" value="LYSOPHOSPHOLIPASE-RELATED"/>
    <property type="match status" value="1"/>
</dbReference>
<evidence type="ECO:0000313" key="5">
    <source>
        <dbReference type="Proteomes" id="UP001162131"/>
    </source>
</evidence>
<keyword evidence="5" id="KW-1185">Reference proteome</keyword>
<dbReference type="Pfam" id="PF02230">
    <property type="entry name" value="Abhydrolase_2"/>
    <property type="match status" value="1"/>
</dbReference>
<dbReference type="Proteomes" id="UP001162131">
    <property type="component" value="Unassembled WGS sequence"/>
</dbReference>
<dbReference type="PANTHER" id="PTHR10655:SF17">
    <property type="entry name" value="LYSOPHOSPHOLIPASE-LIKE PROTEIN 1"/>
    <property type="match status" value="1"/>
</dbReference>